<evidence type="ECO:0000259" key="12">
    <source>
        <dbReference type="PROSITE" id="PS50056"/>
    </source>
</evidence>
<dbReference type="GO" id="GO:0070373">
    <property type="term" value="P:negative regulation of ERK1 and ERK2 cascade"/>
    <property type="evidence" value="ECO:0007669"/>
    <property type="project" value="TreeGrafter"/>
</dbReference>
<dbReference type="Pfam" id="PF00102">
    <property type="entry name" value="Y_phosphatase"/>
    <property type="match status" value="1"/>
</dbReference>
<feature type="compositionally biased region" description="Basic and acidic residues" evidence="10">
    <location>
        <begin position="428"/>
        <end position="464"/>
    </location>
</feature>
<dbReference type="GO" id="GO:0046426">
    <property type="term" value="P:negative regulation of receptor signaling pathway via JAK-STAT"/>
    <property type="evidence" value="ECO:0007669"/>
    <property type="project" value="TreeGrafter"/>
</dbReference>
<feature type="active site" description="Phosphocysteine intermediate" evidence="8">
    <location>
        <position position="220"/>
    </location>
</feature>
<dbReference type="PANTHER" id="PTHR46047">
    <property type="entry name" value="TYROSINE-PROTEIN PHOSPHATASE NON-RECEPTOR TYPE 61F"/>
    <property type="match status" value="1"/>
</dbReference>
<evidence type="ECO:0000256" key="7">
    <source>
        <dbReference type="ARBA" id="ARBA00023136"/>
    </source>
</evidence>
<name>A0A7R9L8T4_9ACAR</name>
<dbReference type="GO" id="GO:0005634">
    <property type="term" value="C:nucleus"/>
    <property type="evidence" value="ECO:0007669"/>
    <property type="project" value="TreeGrafter"/>
</dbReference>
<dbReference type="GO" id="GO:0004726">
    <property type="term" value="F:non-membrane spanning protein tyrosine phosphatase activity"/>
    <property type="evidence" value="ECO:0007669"/>
    <property type="project" value="TreeGrafter"/>
</dbReference>
<keyword evidence="14" id="KW-1185">Reference proteome</keyword>
<dbReference type="PANTHER" id="PTHR46047:SF3">
    <property type="entry name" value="TYROSINE-PROTEIN PHOSPHATASE NON-RECEPTOR TYPE 61F"/>
    <property type="match status" value="1"/>
</dbReference>
<dbReference type="InterPro" id="IPR000387">
    <property type="entry name" value="Tyr_Pase_dom"/>
</dbReference>
<evidence type="ECO:0000256" key="9">
    <source>
        <dbReference type="PIRSR" id="PIRSR000926-2"/>
    </source>
</evidence>
<dbReference type="OrthoDB" id="9450131at2759"/>
<gene>
    <name evidence="13" type="ORF">ONB1V03_LOCUS629</name>
</gene>
<dbReference type="InterPro" id="IPR029021">
    <property type="entry name" value="Prot-tyrosine_phosphatase-like"/>
</dbReference>
<evidence type="ECO:0000256" key="4">
    <source>
        <dbReference type="ARBA" id="ARBA00022553"/>
    </source>
</evidence>
<dbReference type="SMART" id="SM00404">
    <property type="entry name" value="PTPc_motif"/>
    <property type="match status" value="1"/>
</dbReference>
<keyword evidence="6" id="KW-0904">Protein phosphatase</keyword>
<keyword evidence="7" id="KW-0472">Membrane</keyword>
<feature type="compositionally biased region" description="Low complexity" evidence="10">
    <location>
        <begin position="410"/>
        <end position="423"/>
    </location>
</feature>
<dbReference type="GO" id="GO:0048666">
    <property type="term" value="P:neuron development"/>
    <property type="evidence" value="ECO:0007669"/>
    <property type="project" value="UniProtKB-ARBA"/>
</dbReference>
<feature type="domain" description="Tyrosine-protein phosphatase" evidence="11">
    <location>
        <begin position="1"/>
        <end position="282"/>
    </location>
</feature>
<reference evidence="13" key="1">
    <citation type="submission" date="2020-11" db="EMBL/GenBank/DDBJ databases">
        <authorList>
            <person name="Tran Van P."/>
        </authorList>
    </citation>
    <scope>NUCLEOTIDE SEQUENCE</scope>
</reference>
<dbReference type="PROSITE" id="PS00383">
    <property type="entry name" value="TYR_PHOSPHATASE_1"/>
    <property type="match status" value="1"/>
</dbReference>
<dbReference type="InterPro" id="IPR051985">
    <property type="entry name" value="NR_tyrosine_phosphatase"/>
</dbReference>
<accession>A0A7R9L8T4</accession>
<evidence type="ECO:0000256" key="5">
    <source>
        <dbReference type="ARBA" id="ARBA00022801"/>
    </source>
</evidence>
<evidence type="ECO:0000256" key="3">
    <source>
        <dbReference type="ARBA" id="ARBA00013064"/>
    </source>
</evidence>
<dbReference type="AlphaFoldDB" id="A0A7R9L8T4"/>
<sequence>MEAEFDDYDKHNKWQHIYQKIRYQSSDDNLTNKESRKSENKPFNRYKDVTPYDWSRIILRRSDNNYINASLIEVDSAQRQYILTQGPLAITSGHFWLMIWEQKSKAILMLNRLVEKGQIKCHQYWPNGRDDNDCDELTFTDVGLKVSFIDETKSPNFITRKFKLTDIQTDEWREVLHYHYTSWPDFGLPESPASFLEYLYAVRESGVLDMKEYGPPVIHCSAGIGRSGTLCLVDSCLIMIEKFGRTDAVNVMDVLLDMRKYRMGLIQTAEQLRFSYLAIIEGSKQLSLSQPNDTTVPFSANNNYKSKAKSPKISRSLGINEEDGDESEFPFGDIPHKPLDVNQMDMCSNPLPPLPPRSRRSFSTTSQQSGSTSPEPDSKRTKCSSFSSVPTLRQDMISSEDSANHLELMNNNSNNSNNNSVNNLSQTKQREQEVRKRLRDEKRRKTVETIDRMKKKQKDSEDRRDFTQFIDTFAKC</sequence>
<feature type="domain" description="Tyrosine specific protein phosphatases" evidence="12">
    <location>
        <begin position="193"/>
        <end position="273"/>
    </location>
</feature>
<evidence type="ECO:0000256" key="2">
    <source>
        <dbReference type="ARBA" id="ARBA00009701"/>
    </source>
</evidence>
<evidence type="ECO:0000256" key="1">
    <source>
        <dbReference type="ARBA" id="ARBA00004308"/>
    </source>
</evidence>
<dbReference type="InterPro" id="IPR000242">
    <property type="entry name" value="PTP_cat"/>
</dbReference>
<dbReference type="InterPro" id="IPR016130">
    <property type="entry name" value="Tyr_Pase_AS"/>
</dbReference>
<comment type="subcellular location">
    <subcellularLocation>
        <location evidence="1">Endomembrane system</location>
    </subcellularLocation>
</comment>
<dbReference type="PRINTS" id="PR00700">
    <property type="entry name" value="PRTYPHPHTASE"/>
</dbReference>
<feature type="binding site" evidence="9">
    <location>
        <position position="267"/>
    </location>
    <ligand>
        <name>substrate</name>
    </ligand>
</feature>
<dbReference type="GO" id="GO:0019901">
    <property type="term" value="F:protein kinase binding"/>
    <property type="evidence" value="ECO:0007669"/>
    <property type="project" value="TreeGrafter"/>
</dbReference>
<dbReference type="PROSITE" id="PS50055">
    <property type="entry name" value="TYR_PHOSPHATASE_PTP"/>
    <property type="match status" value="1"/>
</dbReference>
<dbReference type="Proteomes" id="UP000728032">
    <property type="component" value="Unassembled WGS sequence"/>
</dbReference>
<keyword evidence="5" id="KW-0378">Hydrolase</keyword>
<feature type="binding site" evidence="9">
    <location>
        <position position="185"/>
    </location>
    <ligand>
        <name>substrate</name>
    </ligand>
</feature>
<dbReference type="EMBL" id="CAJPVJ010000052">
    <property type="protein sequence ID" value="CAG2159704.1"/>
    <property type="molecule type" value="Genomic_DNA"/>
</dbReference>
<dbReference type="EC" id="3.1.3.48" evidence="3"/>
<dbReference type="GO" id="GO:0005783">
    <property type="term" value="C:endoplasmic reticulum"/>
    <property type="evidence" value="ECO:0007669"/>
    <property type="project" value="UniProtKB-SubCell"/>
</dbReference>
<feature type="binding site" evidence="9">
    <location>
        <begin position="220"/>
        <end position="226"/>
    </location>
    <ligand>
        <name>substrate</name>
    </ligand>
</feature>
<organism evidence="13">
    <name type="scientific">Oppiella nova</name>
    <dbReference type="NCBI Taxonomy" id="334625"/>
    <lineage>
        <taxon>Eukaryota</taxon>
        <taxon>Metazoa</taxon>
        <taxon>Ecdysozoa</taxon>
        <taxon>Arthropoda</taxon>
        <taxon>Chelicerata</taxon>
        <taxon>Arachnida</taxon>
        <taxon>Acari</taxon>
        <taxon>Acariformes</taxon>
        <taxon>Sarcoptiformes</taxon>
        <taxon>Oribatida</taxon>
        <taxon>Brachypylina</taxon>
        <taxon>Oppioidea</taxon>
        <taxon>Oppiidae</taxon>
        <taxon>Oppiella</taxon>
    </lineage>
</organism>
<proteinExistence type="inferred from homology"/>
<evidence type="ECO:0000256" key="6">
    <source>
        <dbReference type="ARBA" id="ARBA00022912"/>
    </source>
</evidence>
<dbReference type="Gene3D" id="3.90.190.10">
    <property type="entry name" value="Protein tyrosine phosphatase superfamily"/>
    <property type="match status" value="1"/>
</dbReference>
<keyword evidence="4" id="KW-0597">Phosphoprotein</keyword>
<feature type="region of interest" description="Disordered" evidence="10">
    <location>
        <begin position="297"/>
        <end position="464"/>
    </location>
</feature>
<evidence type="ECO:0000256" key="10">
    <source>
        <dbReference type="SAM" id="MobiDB-lite"/>
    </source>
</evidence>
<dbReference type="SMART" id="SM00194">
    <property type="entry name" value="PTPc"/>
    <property type="match status" value="1"/>
</dbReference>
<feature type="compositionally biased region" description="Polar residues" evidence="10">
    <location>
        <begin position="383"/>
        <end position="401"/>
    </location>
</feature>
<evidence type="ECO:0000313" key="13">
    <source>
        <dbReference type="EMBL" id="CAD7637129.1"/>
    </source>
</evidence>
<evidence type="ECO:0000313" key="14">
    <source>
        <dbReference type="Proteomes" id="UP000728032"/>
    </source>
</evidence>
<dbReference type="PROSITE" id="PS50056">
    <property type="entry name" value="TYR_PHOSPHATASE_2"/>
    <property type="match status" value="1"/>
</dbReference>
<evidence type="ECO:0000256" key="8">
    <source>
        <dbReference type="PIRSR" id="PIRSR000926-1"/>
    </source>
</evidence>
<dbReference type="SUPFAM" id="SSF52799">
    <property type="entry name" value="(Phosphotyrosine protein) phosphatases II"/>
    <property type="match status" value="1"/>
</dbReference>
<evidence type="ECO:0000259" key="11">
    <source>
        <dbReference type="PROSITE" id="PS50055"/>
    </source>
</evidence>
<feature type="compositionally biased region" description="Low complexity" evidence="10">
    <location>
        <begin position="361"/>
        <end position="375"/>
    </location>
</feature>
<comment type="similarity">
    <text evidence="2">Belongs to the protein-tyrosine phosphatase family. Non-receptor class 1 subfamily.</text>
</comment>
<dbReference type="InterPro" id="IPR003595">
    <property type="entry name" value="Tyr_Pase_cat"/>
</dbReference>
<dbReference type="EMBL" id="OC914877">
    <property type="protein sequence ID" value="CAD7637129.1"/>
    <property type="molecule type" value="Genomic_DNA"/>
</dbReference>
<protein>
    <recommendedName>
        <fullName evidence="3">protein-tyrosine-phosphatase</fullName>
        <ecNumber evidence="3">3.1.3.48</ecNumber>
    </recommendedName>
</protein>